<accession>A0A5X6ESD5</accession>
<name>A0A5X6ESD5_SALET</name>
<dbReference type="AlphaFoldDB" id="A0A5X6ESD5"/>
<sequence>MNKMMLLPGWGGRMLRHILQVALLAVLPVSVAYAGDTSATLNMLTRVSTASCNLTVNQNTGSGTYAITFPDIYRDMFSPTGKWNGGGNGGVLPLHLGLHCGASAPESWLKPKMSITGLGLTAYNAVTTTRDNASGGRRGPDIFFVFTAENGTNVPMTANALNDIEVSFISCDSRFTASGSMCIQAVRNGNDWELPLGVGIAIPEEDFFSHIYDSVNPGIFHGSALISVSYE</sequence>
<comment type="caution">
    <text evidence="1">The sequence shown here is derived from an EMBL/GenBank/DDBJ whole genome shotgun (WGS) entry which is preliminary data.</text>
</comment>
<dbReference type="EMBL" id="AAHUDZ010000064">
    <property type="protein sequence ID" value="ECA3795149.1"/>
    <property type="molecule type" value="Genomic_DNA"/>
</dbReference>
<proteinExistence type="predicted"/>
<reference evidence="1" key="1">
    <citation type="submission" date="2018-12" db="EMBL/GenBank/DDBJ databases">
        <authorList>
            <person name="Ashton P.M."/>
            <person name="Dallman T."/>
            <person name="Nair S."/>
            <person name="De Pinna E."/>
            <person name="Peters T."/>
            <person name="Grant K."/>
        </authorList>
    </citation>
    <scope>NUCLEOTIDE SEQUENCE</scope>
    <source>
        <strain evidence="1">650060</strain>
    </source>
</reference>
<organism evidence="1">
    <name type="scientific">Salmonella enterica subsp. enterica serovar Aqua</name>
    <dbReference type="NCBI Taxonomy" id="1302615"/>
    <lineage>
        <taxon>Bacteria</taxon>
        <taxon>Pseudomonadati</taxon>
        <taxon>Pseudomonadota</taxon>
        <taxon>Gammaproteobacteria</taxon>
        <taxon>Enterobacterales</taxon>
        <taxon>Enterobacteriaceae</taxon>
        <taxon>Salmonella</taxon>
    </lineage>
</organism>
<gene>
    <name evidence="1" type="ORF">EKG95_25730</name>
</gene>
<evidence type="ECO:0000313" key="1">
    <source>
        <dbReference type="EMBL" id="ECA3795149.1"/>
    </source>
</evidence>
<evidence type="ECO:0008006" key="2">
    <source>
        <dbReference type="Google" id="ProtNLM"/>
    </source>
</evidence>
<protein>
    <recommendedName>
        <fullName evidence="2">Fimbrial protein</fullName>
    </recommendedName>
</protein>